<dbReference type="OrthoDB" id="5429634at2759"/>
<evidence type="ECO:0000313" key="3">
    <source>
        <dbReference type="EMBL" id="CAP92187.1"/>
    </source>
</evidence>
<dbReference type="VEuPathDB" id="FungiDB:PCH_Pc13g11180"/>
<name>B6H4W1_PENRW</name>
<dbReference type="STRING" id="500485.B6H4W1"/>
<dbReference type="Pfam" id="PF20163">
    <property type="entry name" value="DUF6536"/>
    <property type="match status" value="1"/>
</dbReference>
<evidence type="ECO:0000256" key="1">
    <source>
        <dbReference type="SAM" id="Phobius"/>
    </source>
</evidence>
<dbReference type="PANTHER" id="PTHR35395">
    <property type="entry name" value="DUF6536 DOMAIN-CONTAINING PROTEIN"/>
    <property type="match status" value="1"/>
</dbReference>
<dbReference type="InterPro" id="IPR046623">
    <property type="entry name" value="DUF6536"/>
</dbReference>
<feature type="transmembrane region" description="Helical" evidence="1">
    <location>
        <begin position="124"/>
        <end position="142"/>
    </location>
</feature>
<keyword evidence="1" id="KW-1133">Transmembrane helix</keyword>
<dbReference type="EMBL" id="AM920428">
    <property type="protein sequence ID" value="CAP92187.1"/>
    <property type="molecule type" value="Genomic_DNA"/>
</dbReference>
<dbReference type="BioCyc" id="PCHR:PC13G11180-MONOMER"/>
<sequence>MALPLLADVILTVKLATKAASGGFGWGSSSAVIYEGTCHQASQIATGLHILVNIVVMTLVATSSYCNQVLAAPSRARINVAHAQRLYPMGYLGFIATVLAVNVPRLSSSQSSLTWVGASSVGPGVMVMPWLIVVVAILILMFRRFKSTAIPIAMNYSAVISAACHPPPDDIDVAEIQTRCCRTTFTSKDVVEPRSQFFPTKSVWPS</sequence>
<gene>
    <name evidence="3" type="ORF">Pc13g11180</name>
    <name evidence="3" type="ORF">PCH_Pc13g11180</name>
</gene>
<reference evidence="3 4" key="1">
    <citation type="journal article" date="2008" name="Nat. Biotechnol.">
        <title>Genome sequencing and analysis of the filamentous fungus Penicillium chrysogenum.</title>
        <authorList>
            <person name="van den Berg M.A."/>
            <person name="Albang R."/>
            <person name="Albermann K."/>
            <person name="Badger J.H."/>
            <person name="Daran J.-M."/>
            <person name="Driessen A.J.M."/>
            <person name="Garcia-Estrada C."/>
            <person name="Fedorova N.D."/>
            <person name="Harris D.M."/>
            <person name="Heijne W.H.M."/>
            <person name="Joardar V.S."/>
            <person name="Kiel J.A.K.W."/>
            <person name="Kovalchuk A."/>
            <person name="Martin J.F."/>
            <person name="Nierman W.C."/>
            <person name="Nijland J.G."/>
            <person name="Pronk J.T."/>
            <person name="Roubos J.A."/>
            <person name="van der Klei I.J."/>
            <person name="van Peij N.N.M.E."/>
            <person name="Veenhuis M."/>
            <person name="von Doehren H."/>
            <person name="Wagner C."/>
            <person name="Wortman J.R."/>
            <person name="Bovenberg R.A.L."/>
        </authorList>
    </citation>
    <scope>NUCLEOTIDE SEQUENCE [LARGE SCALE GENOMIC DNA]</scope>
    <source>
        <strain evidence="4">ATCC 28089 / DSM 1075 / NRRL 1951 / Wisconsin 54-1255</strain>
    </source>
</reference>
<organism evidence="3 4">
    <name type="scientific">Penicillium rubens (strain ATCC 28089 / DSM 1075 / NRRL 1951 / Wisconsin 54-1255)</name>
    <name type="common">Penicillium chrysogenum</name>
    <dbReference type="NCBI Taxonomy" id="500485"/>
    <lineage>
        <taxon>Eukaryota</taxon>
        <taxon>Fungi</taxon>
        <taxon>Dikarya</taxon>
        <taxon>Ascomycota</taxon>
        <taxon>Pezizomycotina</taxon>
        <taxon>Eurotiomycetes</taxon>
        <taxon>Eurotiomycetidae</taxon>
        <taxon>Eurotiales</taxon>
        <taxon>Aspergillaceae</taxon>
        <taxon>Penicillium</taxon>
        <taxon>Penicillium chrysogenum species complex</taxon>
    </lineage>
</organism>
<keyword evidence="4" id="KW-1185">Reference proteome</keyword>
<dbReference type="AlphaFoldDB" id="B6H4W1"/>
<accession>B6H4W1</accession>
<evidence type="ECO:0000313" key="4">
    <source>
        <dbReference type="Proteomes" id="UP000000724"/>
    </source>
</evidence>
<protein>
    <submittedName>
        <fullName evidence="3">Pc13g11180 protein</fullName>
    </submittedName>
</protein>
<dbReference type="PANTHER" id="PTHR35395:SF1">
    <property type="entry name" value="DUF6536 DOMAIN-CONTAINING PROTEIN"/>
    <property type="match status" value="1"/>
</dbReference>
<keyword evidence="1" id="KW-0472">Membrane</keyword>
<feature type="domain" description="DUF6536" evidence="2">
    <location>
        <begin position="5"/>
        <end position="85"/>
    </location>
</feature>
<feature type="transmembrane region" description="Helical" evidence="1">
    <location>
        <begin position="47"/>
        <end position="66"/>
    </location>
</feature>
<feature type="transmembrane region" description="Helical" evidence="1">
    <location>
        <begin position="86"/>
        <end position="104"/>
    </location>
</feature>
<dbReference type="Proteomes" id="UP000000724">
    <property type="component" value="Contig Pc00c13"/>
</dbReference>
<keyword evidence="1" id="KW-0812">Transmembrane</keyword>
<dbReference type="HOGENOM" id="CLU_1332323_0_0_1"/>
<proteinExistence type="predicted"/>
<dbReference type="OMA" id="MNYSAVI"/>
<evidence type="ECO:0000259" key="2">
    <source>
        <dbReference type="Pfam" id="PF20163"/>
    </source>
</evidence>